<evidence type="ECO:0000256" key="2">
    <source>
        <dbReference type="SAM" id="MobiDB-lite"/>
    </source>
</evidence>
<organism evidence="3 4">
    <name type="scientific">Panicum virgatum</name>
    <name type="common">Blackwell switchgrass</name>
    <dbReference type="NCBI Taxonomy" id="38727"/>
    <lineage>
        <taxon>Eukaryota</taxon>
        <taxon>Viridiplantae</taxon>
        <taxon>Streptophyta</taxon>
        <taxon>Embryophyta</taxon>
        <taxon>Tracheophyta</taxon>
        <taxon>Spermatophyta</taxon>
        <taxon>Magnoliopsida</taxon>
        <taxon>Liliopsida</taxon>
        <taxon>Poales</taxon>
        <taxon>Poaceae</taxon>
        <taxon>PACMAD clade</taxon>
        <taxon>Panicoideae</taxon>
        <taxon>Panicodae</taxon>
        <taxon>Paniceae</taxon>
        <taxon>Panicinae</taxon>
        <taxon>Panicum</taxon>
        <taxon>Panicum sect. Hiantes</taxon>
    </lineage>
</organism>
<dbReference type="Pfam" id="PF02519">
    <property type="entry name" value="Auxin_inducible"/>
    <property type="match status" value="1"/>
</dbReference>
<feature type="region of interest" description="Disordered" evidence="2">
    <location>
        <begin position="53"/>
        <end position="119"/>
    </location>
</feature>
<accession>A0A8T0MIT8</accession>
<dbReference type="EMBL" id="CM029054">
    <property type="protein sequence ID" value="KAG2536243.1"/>
    <property type="molecule type" value="Genomic_DNA"/>
</dbReference>
<feature type="compositionally biased region" description="Polar residues" evidence="2">
    <location>
        <begin position="53"/>
        <end position="68"/>
    </location>
</feature>
<dbReference type="PANTHER" id="PTHR31374">
    <property type="entry name" value="AUXIN-INDUCED PROTEIN-LIKE-RELATED"/>
    <property type="match status" value="1"/>
</dbReference>
<dbReference type="GO" id="GO:0009733">
    <property type="term" value="P:response to auxin"/>
    <property type="evidence" value="ECO:0007669"/>
    <property type="project" value="InterPro"/>
</dbReference>
<evidence type="ECO:0000313" key="4">
    <source>
        <dbReference type="Proteomes" id="UP000823388"/>
    </source>
</evidence>
<reference evidence="3" key="1">
    <citation type="submission" date="2020-05" db="EMBL/GenBank/DDBJ databases">
        <title>WGS assembly of Panicum virgatum.</title>
        <authorList>
            <person name="Lovell J.T."/>
            <person name="Jenkins J."/>
            <person name="Shu S."/>
            <person name="Juenger T.E."/>
            <person name="Schmutz J."/>
        </authorList>
    </citation>
    <scope>NUCLEOTIDE SEQUENCE</scope>
    <source>
        <strain evidence="3">AP13</strain>
    </source>
</reference>
<dbReference type="AlphaFoldDB" id="A0A8T0MIT8"/>
<evidence type="ECO:0000256" key="1">
    <source>
        <dbReference type="ARBA" id="ARBA00006974"/>
    </source>
</evidence>
<dbReference type="Proteomes" id="UP000823388">
    <property type="component" value="Chromosome 9N"/>
</dbReference>
<proteinExistence type="inferred from homology"/>
<name>A0A8T0MIT8_PANVG</name>
<keyword evidence="4" id="KW-1185">Reference proteome</keyword>
<dbReference type="PANTHER" id="PTHR31374:SF261">
    <property type="entry name" value="OS01G0768333 PROTEIN"/>
    <property type="match status" value="1"/>
</dbReference>
<sequence>MNQAPPATKPRASQLLKLVVSPPSPSRTWWTNASSCRPVALCSTVVFCPPYKSSRTSSLVLPQLPTTESNEKTRSNNHADRERSRSIAGQTPPHARSSVRPAMVWKRKSGGGGDEEERVPRGHVPMVVAGGGERVLVPVRLLSDPRVAELLEMAAQRYGYGQPGVLRVPCDAGRFRQVVDGAMQRLVELHGHEMGGRAPHVCGDSACSLVLLPDD</sequence>
<comment type="similarity">
    <text evidence="1">Belongs to the ARG7 family.</text>
</comment>
<feature type="compositionally biased region" description="Basic and acidic residues" evidence="2">
    <location>
        <begin position="69"/>
        <end position="85"/>
    </location>
</feature>
<evidence type="ECO:0000313" key="3">
    <source>
        <dbReference type="EMBL" id="KAG2536243.1"/>
    </source>
</evidence>
<gene>
    <name evidence="3" type="ORF">PVAP13_9NG176900</name>
</gene>
<dbReference type="InterPro" id="IPR003676">
    <property type="entry name" value="SAUR_fam"/>
</dbReference>
<protein>
    <submittedName>
        <fullName evidence="3">Uncharacterized protein</fullName>
    </submittedName>
</protein>
<comment type="caution">
    <text evidence="3">The sequence shown here is derived from an EMBL/GenBank/DDBJ whole genome shotgun (WGS) entry which is preliminary data.</text>
</comment>